<reference evidence="1 2" key="1">
    <citation type="journal article" date="2023" name="BMC Biotechnol.">
        <title>Vitis rotundifolia cv Carlos genome sequencing.</title>
        <authorList>
            <person name="Huff M."/>
            <person name="Hulse-Kemp A."/>
            <person name="Scheffler B."/>
            <person name="Youngblood R."/>
            <person name="Simpson S."/>
            <person name="Babiker E."/>
            <person name="Staton M."/>
        </authorList>
    </citation>
    <scope>NUCLEOTIDE SEQUENCE [LARGE SCALE GENOMIC DNA]</scope>
    <source>
        <tissue evidence="1">Leaf</tissue>
    </source>
</reference>
<name>A0AA38YXB4_VITRO</name>
<protein>
    <submittedName>
        <fullName evidence="1">Uncharacterized protein</fullName>
    </submittedName>
</protein>
<proteinExistence type="predicted"/>
<gene>
    <name evidence="1" type="ORF">PVL29_022992</name>
</gene>
<organism evidence="1 2">
    <name type="scientific">Vitis rotundifolia</name>
    <name type="common">Muscadine grape</name>
    <dbReference type="NCBI Taxonomy" id="103349"/>
    <lineage>
        <taxon>Eukaryota</taxon>
        <taxon>Viridiplantae</taxon>
        <taxon>Streptophyta</taxon>
        <taxon>Embryophyta</taxon>
        <taxon>Tracheophyta</taxon>
        <taxon>Spermatophyta</taxon>
        <taxon>Magnoliopsida</taxon>
        <taxon>eudicotyledons</taxon>
        <taxon>Gunneridae</taxon>
        <taxon>Pentapetalae</taxon>
        <taxon>rosids</taxon>
        <taxon>Vitales</taxon>
        <taxon>Vitaceae</taxon>
        <taxon>Viteae</taxon>
        <taxon>Vitis</taxon>
    </lineage>
</organism>
<dbReference type="EMBL" id="JARBHA010000017">
    <property type="protein sequence ID" value="KAJ9678257.1"/>
    <property type="molecule type" value="Genomic_DNA"/>
</dbReference>
<dbReference type="Proteomes" id="UP001168098">
    <property type="component" value="Unassembled WGS sequence"/>
</dbReference>
<evidence type="ECO:0000313" key="1">
    <source>
        <dbReference type="EMBL" id="KAJ9678257.1"/>
    </source>
</evidence>
<keyword evidence="2" id="KW-1185">Reference proteome</keyword>
<comment type="caution">
    <text evidence="1">The sequence shown here is derived from an EMBL/GenBank/DDBJ whole genome shotgun (WGS) entry which is preliminary data.</text>
</comment>
<sequence length="76" mass="8758">MMTSKKKLKLHMSKRVMTRLSLLKPHVVPLRAPRLVTKENLKQHIAHFIETCSQVGIESDLLVKQFVQSFQGNAFD</sequence>
<evidence type="ECO:0000313" key="2">
    <source>
        <dbReference type="Proteomes" id="UP001168098"/>
    </source>
</evidence>
<accession>A0AA38YXB4</accession>
<dbReference type="AlphaFoldDB" id="A0AA38YXB4"/>